<reference evidence="19" key="2">
    <citation type="submission" date="2025-08" db="UniProtKB">
        <authorList>
            <consortium name="Ensembl"/>
        </authorList>
    </citation>
    <scope>IDENTIFICATION</scope>
</reference>
<dbReference type="FunFam" id="3.30.720.220:FF:000001">
    <property type="entry name" value="Jumping translocation breakpoint"/>
    <property type="match status" value="1"/>
</dbReference>
<evidence type="ECO:0000313" key="19">
    <source>
        <dbReference type="Ensembl" id="ENSPLOP00000006091.1"/>
    </source>
</evidence>
<comment type="subunit">
    <text evidence="17">Interacts with AURKA, AURKB, BIRC5 and INCENP. May be a component of the CPC at least composed of BIRC5/survivin, CDCA8/borealin, INCENP and AURKB/Aurora-B.</text>
</comment>
<dbReference type="GeneTree" id="ENSGT01140000283259"/>
<keyword evidence="12" id="KW-0472">Membrane</keyword>
<dbReference type="GO" id="GO:0005813">
    <property type="term" value="C:centrosome"/>
    <property type="evidence" value="ECO:0007669"/>
    <property type="project" value="UniProtKB-SubCell"/>
</dbReference>
<evidence type="ECO:0000256" key="7">
    <source>
        <dbReference type="ARBA" id="ARBA00022692"/>
    </source>
</evidence>
<comment type="function">
    <text evidence="15">Required for normal cytokinesis during mitosis. Plays a role in the regulation of cell proliferation. May be a component of the chromosomal passenger complex (CPC), a complex that acts as a key regulator of mitosis. The CPC complex has essential functions at the centromere in ensuring correct chromosome alignment and segregation and is required for chromatin-induced microtubule stabilization and spindle assembly. Increases AURKB activity. Inhibits apoptosis induced by TGFB1. Overexpression induces swelling of mitochondria and reduces mitochondrial membrane potential.</text>
</comment>
<keyword evidence="5" id="KW-0963">Cytoplasm</keyword>
<dbReference type="Proteomes" id="UP000694399">
    <property type="component" value="Chromosome C1"/>
</dbReference>
<evidence type="ECO:0000256" key="8">
    <source>
        <dbReference type="ARBA" id="ARBA00022729"/>
    </source>
</evidence>
<comment type="subcellular location">
    <subcellularLocation>
        <location evidence="3">Cytoplasm</location>
        <location evidence="3">Cytoskeleton</location>
        <location evidence="3">Microtubule organizing center</location>
        <location evidence="3">Centrosome</location>
    </subcellularLocation>
    <subcellularLocation>
        <location evidence="2">Cytoplasm</location>
        <location evidence="2">Cytoskeleton</location>
        <location evidence="2">Spindle</location>
    </subcellularLocation>
    <subcellularLocation>
        <location evidence="4">Membrane</location>
        <topology evidence="4">Single-pass type I membrane protein</topology>
    </subcellularLocation>
    <subcellularLocation>
        <location evidence="1">Mitochondrion</location>
    </subcellularLocation>
</comment>
<accession>A0A8C9D0U3</accession>
<keyword evidence="7" id="KW-0812">Transmembrane</keyword>
<keyword evidence="13" id="KW-0206">Cytoskeleton</keyword>
<evidence type="ECO:0000256" key="18">
    <source>
        <dbReference type="ARBA" id="ARBA00068227"/>
    </source>
</evidence>
<keyword evidence="11" id="KW-0496">Mitochondrion</keyword>
<comment type="similarity">
    <text evidence="16">Belongs to the JTB family.</text>
</comment>
<dbReference type="GO" id="GO:0030496">
    <property type="term" value="C:midbody"/>
    <property type="evidence" value="ECO:0007669"/>
    <property type="project" value="TreeGrafter"/>
</dbReference>
<keyword evidence="8" id="KW-0732">Signal</keyword>
<dbReference type="GO" id="GO:0016020">
    <property type="term" value="C:membrane"/>
    <property type="evidence" value="ECO:0007669"/>
    <property type="project" value="UniProtKB-SubCell"/>
</dbReference>
<evidence type="ECO:0000256" key="9">
    <source>
        <dbReference type="ARBA" id="ARBA00022776"/>
    </source>
</evidence>
<keyword evidence="9" id="KW-0498">Mitosis</keyword>
<evidence type="ECO:0000256" key="4">
    <source>
        <dbReference type="ARBA" id="ARBA00004479"/>
    </source>
</evidence>
<evidence type="ECO:0000256" key="12">
    <source>
        <dbReference type="ARBA" id="ARBA00023136"/>
    </source>
</evidence>
<evidence type="ECO:0000256" key="3">
    <source>
        <dbReference type="ARBA" id="ARBA00004300"/>
    </source>
</evidence>
<dbReference type="Pfam" id="PF05439">
    <property type="entry name" value="JTB"/>
    <property type="match status" value="1"/>
</dbReference>
<dbReference type="GO" id="GO:0005739">
    <property type="term" value="C:mitochondrion"/>
    <property type="evidence" value="ECO:0007669"/>
    <property type="project" value="UniProtKB-SubCell"/>
</dbReference>
<keyword evidence="14" id="KW-0131">Cell cycle</keyword>
<dbReference type="Gene3D" id="3.30.720.220">
    <property type="match status" value="1"/>
</dbReference>
<keyword evidence="20" id="KW-1185">Reference proteome</keyword>
<proteinExistence type="inferred from homology"/>
<keyword evidence="6" id="KW-0132">Cell division</keyword>
<reference evidence="19" key="3">
    <citation type="submission" date="2025-09" db="UniProtKB">
        <authorList>
            <consortium name="Ensembl"/>
        </authorList>
    </citation>
    <scope>IDENTIFICATION</scope>
</reference>
<dbReference type="PANTHER" id="PTHR13041:SF3">
    <property type="entry name" value="PROTEIN JTB"/>
    <property type="match status" value="1"/>
</dbReference>
<evidence type="ECO:0000256" key="16">
    <source>
        <dbReference type="ARBA" id="ARBA00060886"/>
    </source>
</evidence>
<name>A0A8C9D0U3_PANLE</name>
<evidence type="ECO:0000256" key="2">
    <source>
        <dbReference type="ARBA" id="ARBA00004186"/>
    </source>
</evidence>
<evidence type="ECO:0000313" key="20">
    <source>
        <dbReference type="Proteomes" id="UP000694399"/>
    </source>
</evidence>
<evidence type="ECO:0000256" key="13">
    <source>
        <dbReference type="ARBA" id="ARBA00023212"/>
    </source>
</evidence>
<dbReference type="PANTHER" id="PTHR13041">
    <property type="entry name" value="JTB PROTEIN-RELATED"/>
    <property type="match status" value="1"/>
</dbReference>
<reference evidence="19" key="1">
    <citation type="journal article" date="2019" name="bioRxiv">
        <title>Long live the king: chromosome-level assembly of the lion (Panthera leo) using linked-read, Hi-C, and long read data.</title>
        <authorList>
            <person name="Armstrong E.E."/>
            <person name="Taylor R.W."/>
            <person name="Miller D.E."/>
            <person name="Kaelin C."/>
            <person name="Barsh G."/>
            <person name="Hadly E.A."/>
            <person name="Petrov D."/>
        </authorList>
    </citation>
    <scope>NUCLEOTIDE SEQUENCE [LARGE SCALE GENOMIC DNA]</scope>
</reference>
<sequence length="119" mass="12497">MRVGAQGGVASPRAGCSAACTLKLCQSEAPVPAQKLSVSTSNSPGWLLQEFVVAEACAPCSNFQANHDPRPECGSTGYMEKITCSSSKRNELKSCRSALVEHHFWKSEGSVVGVALVLA</sequence>
<evidence type="ECO:0000256" key="11">
    <source>
        <dbReference type="ARBA" id="ARBA00023128"/>
    </source>
</evidence>
<evidence type="ECO:0000256" key="5">
    <source>
        <dbReference type="ARBA" id="ARBA00022490"/>
    </source>
</evidence>
<keyword evidence="10" id="KW-1133">Transmembrane helix</keyword>
<evidence type="ECO:0000256" key="14">
    <source>
        <dbReference type="ARBA" id="ARBA00023306"/>
    </source>
</evidence>
<evidence type="ECO:0000256" key="6">
    <source>
        <dbReference type="ARBA" id="ARBA00022618"/>
    </source>
</evidence>
<evidence type="ECO:0000256" key="17">
    <source>
        <dbReference type="ARBA" id="ARBA00063184"/>
    </source>
</evidence>
<dbReference type="GO" id="GO:0000281">
    <property type="term" value="P:mitotic cytokinesis"/>
    <property type="evidence" value="ECO:0007669"/>
    <property type="project" value="TreeGrafter"/>
</dbReference>
<evidence type="ECO:0000256" key="15">
    <source>
        <dbReference type="ARBA" id="ARBA00058368"/>
    </source>
</evidence>
<dbReference type="Ensembl" id="ENSPLOT00000006729.1">
    <property type="protein sequence ID" value="ENSPLOP00000006091.1"/>
    <property type="gene ID" value="ENSPLOG00000004437.1"/>
</dbReference>
<protein>
    <recommendedName>
        <fullName evidence="18">Protein JTB</fullName>
    </recommendedName>
</protein>
<evidence type="ECO:0000256" key="10">
    <source>
        <dbReference type="ARBA" id="ARBA00022989"/>
    </source>
</evidence>
<dbReference type="GO" id="GO:0005819">
    <property type="term" value="C:spindle"/>
    <property type="evidence" value="ECO:0007669"/>
    <property type="project" value="UniProtKB-SubCell"/>
</dbReference>
<evidence type="ECO:0000256" key="1">
    <source>
        <dbReference type="ARBA" id="ARBA00004173"/>
    </source>
</evidence>
<dbReference type="InterPro" id="IPR008657">
    <property type="entry name" value="JTB"/>
</dbReference>
<dbReference type="AlphaFoldDB" id="A0A8C9D0U3"/>
<organism evidence="19 20">
    <name type="scientific">Panthera leo</name>
    <name type="common">Lion</name>
    <dbReference type="NCBI Taxonomy" id="9689"/>
    <lineage>
        <taxon>Eukaryota</taxon>
        <taxon>Metazoa</taxon>
        <taxon>Chordata</taxon>
        <taxon>Craniata</taxon>
        <taxon>Vertebrata</taxon>
        <taxon>Euteleostomi</taxon>
        <taxon>Mammalia</taxon>
        <taxon>Eutheria</taxon>
        <taxon>Laurasiatheria</taxon>
        <taxon>Carnivora</taxon>
        <taxon>Feliformia</taxon>
        <taxon>Felidae</taxon>
        <taxon>Pantherinae</taxon>
        <taxon>Panthera</taxon>
    </lineage>
</organism>